<evidence type="ECO:0000256" key="2">
    <source>
        <dbReference type="ARBA" id="ARBA00004613"/>
    </source>
</evidence>
<dbReference type="Gene3D" id="3.50.50.60">
    <property type="entry name" value="FAD/NAD(P)-binding domain"/>
    <property type="match status" value="1"/>
</dbReference>
<comment type="caution">
    <text evidence="19">The sequence shown here is derived from an EMBL/GenBank/DDBJ whole genome shotgun (WGS) entry which is preliminary data.</text>
</comment>
<comment type="catalytic activity">
    <reaction evidence="14">
        <text>a pyranoside + acceptor = a pyranosid-3,4-diulose + reduced acceptor.</text>
        <dbReference type="EC" id="1.1.99.29"/>
    </reaction>
</comment>
<keyword evidence="6" id="KW-0964">Secreted</keyword>
<comment type="subunit">
    <text evidence="4">Monomer.</text>
</comment>
<feature type="chain" id="PRO_5040412793" description="pyranose dehydrogenase (acceptor)" evidence="17">
    <location>
        <begin position="18"/>
        <end position="595"/>
    </location>
</feature>
<evidence type="ECO:0000256" key="6">
    <source>
        <dbReference type="ARBA" id="ARBA00022525"/>
    </source>
</evidence>
<dbReference type="InterPro" id="IPR012132">
    <property type="entry name" value="GMC_OxRdtase"/>
</dbReference>
<dbReference type="AlphaFoldDB" id="A0A9P5X4I0"/>
<feature type="binding site" evidence="16">
    <location>
        <begin position="529"/>
        <end position="530"/>
    </location>
    <ligand>
        <name>FAD</name>
        <dbReference type="ChEBI" id="CHEBI:57692"/>
    </ligand>
</feature>
<evidence type="ECO:0000256" key="11">
    <source>
        <dbReference type="ARBA" id="ARBA00034010"/>
    </source>
</evidence>
<dbReference type="PANTHER" id="PTHR11552:SF147">
    <property type="entry name" value="CHOLINE DEHYDROGENASE, MITOCHONDRIAL"/>
    <property type="match status" value="1"/>
</dbReference>
<evidence type="ECO:0000256" key="12">
    <source>
        <dbReference type="ARBA" id="ARBA00034029"/>
    </source>
</evidence>
<accession>A0A9P5X4I0</accession>
<evidence type="ECO:0000256" key="1">
    <source>
        <dbReference type="ARBA" id="ARBA00001974"/>
    </source>
</evidence>
<evidence type="ECO:0000256" key="3">
    <source>
        <dbReference type="ARBA" id="ARBA00010790"/>
    </source>
</evidence>
<evidence type="ECO:0000256" key="14">
    <source>
        <dbReference type="ARBA" id="ARBA00034059"/>
    </source>
</evidence>
<dbReference type="SUPFAM" id="SSF54373">
    <property type="entry name" value="FAD-linked reductases, C-terminal domain"/>
    <property type="match status" value="1"/>
</dbReference>
<organism evidence="19 20">
    <name type="scientific">Macrolepiota fuliginosa MF-IS2</name>
    <dbReference type="NCBI Taxonomy" id="1400762"/>
    <lineage>
        <taxon>Eukaryota</taxon>
        <taxon>Fungi</taxon>
        <taxon>Dikarya</taxon>
        <taxon>Basidiomycota</taxon>
        <taxon>Agaricomycotina</taxon>
        <taxon>Agaricomycetes</taxon>
        <taxon>Agaricomycetidae</taxon>
        <taxon>Agaricales</taxon>
        <taxon>Agaricineae</taxon>
        <taxon>Agaricaceae</taxon>
        <taxon>Macrolepiota</taxon>
    </lineage>
</organism>
<dbReference type="Pfam" id="PF00732">
    <property type="entry name" value="GMC_oxred_N"/>
    <property type="match status" value="1"/>
</dbReference>
<dbReference type="EMBL" id="MU151468">
    <property type="protein sequence ID" value="KAF9443489.1"/>
    <property type="molecule type" value="Genomic_DNA"/>
</dbReference>
<dbReference type="GO" id="GO:0005576">
    <property type="term" value="C:extracellular region"/>
    <property type="evidence" value="ECO:0007669"/>
    <property type="project" value="UniProtKB-SubCell"/>
</dbReference>
<feature type="active site" description="Proton donor" evidence="15">
    <location>
        <position position="530"/>
    </location>
</feature>
<dbReference type="InterPro" id="IPR007867">
    <property type="entry name" value="GMC_OxRtase_C"/>
</dbReference>
<feature type="active site" description="Proton acceptor" evidence="15">
    <location>
        <position position="574"/>
    </location>
</feature>
<dbReference type="SUPFAM" id="SSF51905">
    <property type="entry name" value="FAD/NAD(P)-binding domain"/>
    <property type="match status" value="1"/>
</dbReference>
<dbReference type="PROSITE" id="PS00624">
    <property type="entry name" value="GMC_OXRED_2"/>
    <property type="match status" value="1"/>
</dbReference>
<dbReference type="PANTHER" id="PTHR11552">
    <property type="entry name" value="GLUCOSE-METHANOL-CHOLINE GMC OXIDOREDUCTASE"/>
    <property type="match status" value="1"/>
</dbReference>
<comment type="catalytic activity">
    <reaction evidence="12">
        <text>pyranose + acceptor = pyranos-3-ulose + reduced acceptor.</text>
        <dbReference type="EC" id="1.1.99.29"/>
    </reaction>
</comment>
<evidence type="ECO:0000259" key="18">
    <source>
        <dbReference type="PROSITE" id="PS00624"/>
    </source>
</evidence>
<evidence type="ECO:0000313" key="20">
    <source>
        <dbReference type="Proteomes" id="UP000807342"/>
    </source>
</evidence>
<evidence type="ECO:0000256" key="9">
    <source>
        <dbReference type="ARBA" id="ARBA00024699"/>
    </source>
</evidence>
<feature type="domain" description="Glucose-methanol-choline oxidoreductase N-terminal" evidence="18">
    <location>
        <begin position="306"/>
        <end position="320"/>
    </location>
</feature>
<comment type="catalytic activity">
    <reaction evidence="13">
        <text>a pyranoside + acceptor = a pyranosid-3-ulose + reduced acceptor.</text>
        <dbReference type="EC" id="1.1.99.29"/>
    </reaction>
</comment>
<proteinExistence type="inferred from homology"/>
<dbReference type="Pfam" id="PF05199">
    <property type="entry name" value="GMC_oxred_C"/>
    <property type="match status" value="1"/>
</dbReference>
<dbReference type="InterPro" id="IPR036188">
    <property type="entry name" value="FAD/NAD-bd_sf"/>
</dbReference>
<comment type="cofactor">
    <cofactor evidence="1 16">
        <name>FAD</name>
        <dbReference type="ChEBI" id="CHEBI:57692"/>
    </cofactor>
</comment>
<gene>
    <name evidence="19" type="ORF">P691DRAFT_764215</name>
</gene>
<feature type="binding site" evidence="16">
    <location>
        <begin position="118"/>
        <end position="121"/>
    </location>
    <ligand>
        <name>FAD</name>
        <dbReference type="ChEBI" id="CHEBI:57692"/>
    </ligand>
</feature>
<dbReference type="GO" id="GO:0033718">
    <property type="term" value="F:pyranose dehydrogenase (acceptor) activity"/>
    <property type="evidence" value="ECO:0007669"/>
    <property type="project" value="UniProtKB-EC"/>
</dbReference>
<evidence type="ECO:0000256" key="8">
    <source>
        <dbReference type="ARBA" id="ARBA00022827"/>
    </source>
</evidence>
<dbReference type="InterPro" id="IPR000172">
    <property type="entry name" value="GMC_OxRdtase_N"/>
</dbReference>
<comment type="subcellular location">
    <subcellularLocation>
        <location evidence="2">Secreted</location>
    </subcellularLocation>
</comment>
<evidence type="ECO:0000256" key="4">
    <source>
        <dbReference type="ARBA" id="ARBA00011245"/>
    </source>
</evidence>
<evidence type="ECO:0000256" key="17">
    <source>
        <dbReference type="SAM" id="SignalP"/>
    </source>
</evidence>
<dbReference type="EC" id="1.1.99.29" evidence="5"/>
<dbReference type="PIRSF" id="PIRSF000137">
    <property type="entry name" value="Alcohol_oxidase"/>
    <property type="match status" value="1"/>
</dbReference>
<evidence type="ECO:0000256" key="7">
    <source>
        <dbReference type="ARBA" id="ARBA00022630"/>
    </source>
</evidence>
<evidence type="ECO:0000256" key="16">
    <source>
        <dbReference type="PIRSR" id="PIRSR000137-2"/>
    </source>
</evidence>
<keyword evidence="20" id="KW-1185">Reference proteome</keyword>
<feature type="signal peptide" evidence="17">
    <location>
        <begin position="1"/>
        <end position="17"/>
    </location>
</feature>
<keyword evidence="17" id="KW-0732">Signal</keyword>
<evidence type="ECO:0000256" key="13">
    <source>
        <dbReference type="ARBA" id="ARBA00034050"/>
    </source>
</evidence>
<reference evidence="19" key="1">
    <citation type="submission" date="2020-11" db="EMBL/GenBank/DDBJ databases">
        <authorList>
            <consortium name="DOE Joint Genome Institute"/>
            <person name="Ahrendt S."/>
            <person name="Riley R."/>
            <person name="Andreopoulos W."/>
            <person name="Labutti K."/>
            <person name="Pangilinan J."/>
            <person name="Ruiz-Duenas F.J."/>
            <person name="Barrasa J.M."/>
            <person name="Sanchez-Garcia M."/>
            <person name="Camarero S."/>
            <person name="Miyauchi S."/>
            <person name="Serrano A."/>
            <person name="Linde D."/>
            <person name="Babiker R."/>
            <person name="Drula E."/>
            <person name="Ayuso-Fernandez I."/>
            <person name="Pacheco R."/>
            <person name="Padilla G."/>
            <person name="Ferreira P."/>
            <person name="Barriuso J."/>
            <person name="Kellner H."/>
            <person name="Castanera R."/>
            <person name="Alfaro M."/>
            <person name="Ramirez L."/>
            <person name="Pisabarro A.G."/>
            <person name="Kuo A."/>
            <person name="Tritt A."/>
            <person name="Lipzen A."/>
            <person name="He G."/>
            <person name="Yan M."/>
            <person name="Ng V."/>
            <person name="Cullen D."/>
            <person name="Martin F."/>
            <person name="Rosso M.-N."/>
            <person name="Henrissat B."/>
            <person name="Hibbett D."/>
            <person name="Martinez A.T."/>
            <person name="Grigoriev I.V."/>
        </authorList>
    </citation>
    <scope>NUCLEOTIDE SEQUENCE</scope>
    <source>
        <strain evidence="19">MF-IS2</strain>
    </source>
</reference>
<evidence type="ECO:0000256" key="5">
    <source>
        <dbReference type="ARBA" id="ARBA00013177"/>
    </source>
</evidence>
<comment type="catalytic activity">
    <reaction evidence="11">
        <text>pyranose + acceptor = pyranos-2,3-diulose + reduced acceptor.</text>
        <dbReference type="EC" id="1.1.99.29"/>
    </reaction>
</comment>
<comment type="catalytic activity">
    <reaction evidence="10">
        <text>pyranose + acceptor = pyranos-2-ulose + reduced acceptor.</text>
        <dbReference type="EC" id="1.1.99.29"/>
    </reaction>
</comment>
<keyword evidence="8 16" id="KW-0274">FAD</keyword>
<dbReference type="Gene3D" id="3.30.560.10">
    <property type="entry name" value="Glucose Oxidase, domain 3"/>
    <property type="match status" value="1"/>
</dbReference>
<protein>
    <recommendedName>
        <fullName evidence="5">pyranose dehydrogenase (acceptor)</fullName>
        <ecNumber evidence="5">1.1.99.29</ecNumber>
    </recommendedName>
</protein>
<evidence type="ECO:0000313" key="19">
    <source>
        <dbReference type="EMBL" id="KAF9443489.1"/>
    </source>
</evidence>
<dbReference type="OrthoDB" id="269227at2759"/>
<comment type="similarity">
    <text evidence="3">Belongs to the GMC oxidoreductase family.</text>
</comment>
<dbReference type="Proteomes" id="UP000807342">
    <property type="component" value="Unassembled WGS sequence"/>
</dbReference>
<name>A0A9P5X4I0_9AGAR</name>
<evidence type="ECO:0000256" key="15">
    <source>
        <dbReference type="PIRSR" id="PIRSR000137-1"/>
    </source>
</evidence>
<feature type="binding site" evidence="16">
    <location>
        <position position="261"/>
    </location>
    <ligand>
        <name>FAD</name>
        <dbReference type="ChEBI" id="CHEBI:57692"/>
    </ligand>
</feature>
<sequence length="595" mass="64658">MFFKLLIVLALFPLTLCATWRSIRDVPKLNWDFIIVGGGTAGSVLAGRLTENPKFNVLVIEAGPTNEGVTESICPGLQSKLALTRYDWNFTTVSMPGYNNRSINYQRGHLLGGSSSVNGMVFTRGAASDYDRWAKVTGDAGWTWDNLQLYRERHEKFQPPVDNHNITGQFNPAVHSLNGTVPTSVSGFQHPTVDPITLQVAQELGGEFKFNLDFNSGMPLGVGWLQATIGHDGTRSSAATSYLTPQVQSRKNLHIVTDTLVTRVLQTSKGPSTDSPTIRTIEITSRDNSSDKVLMTASKEVILSGGSIGSPHILLSSGIGDRNDLEKLGVPVVLHNPSVGRNLTDHPSVNAVSFGLKPGFLDMGFWANLESDPNLQQQALALWEKNRTGPYTALVTSDHIGWVRIPDDSPIFEMFPDTSSGPTAAHIEMIIGASNNTTWEMRLRLSSPASRGSISLNSSNPLDAPLINPNFFSHPFDILAFLEAFRGAQRFVSAPVLKDAITGVLEPYTGATTDAEIENTIRENAVTAWHPIGTAAMSPKGASWGVVDPDLRVKGVNGLRIVDASIMPYIPCAHTQTAVYFIAERAADLVKEAWR</sequence>
<dbReference type="GO" id="GO:0050660">
    <property type="term" value="F:flavin adenine dinucleotide binding"/>
    <property type="evidence" value="ECO:0007669"/>
    <property type="project" value="InterPro"/>
</dbReference>
<comment type="function">
    <text evidence="9">Catalyzes the single-oxidation or sequential double oxidation reaction of carbohydrates primarily at carbon-2 and/or carbon-3 with the concomitant reduction of the flavin. The enzyme exhibits a broad sugar substrate specificity, oxidizing different aldopyranoses to the corresponding C-1, C-2, C-3 or C-1,2, C-2,3 and C-3,4 (di)dehydro sugars with substrate-specific regioselectivity. Accepts only a narrow range of electron acceptors such as substituted benzoquinones and complexed metal ions and reacts extremely slowly with O(2) as acceptor. May play a role in the natural recycling of plant matter by oxidizing all major monosaccharides in lignocellulose and by reducing quinone compounds or reactive radical species generated during lignin depolymerization.</text>
</comment>
<evidence type="ECO:0000256" key="10">
    <source>
        <dbReference type="ARBA" id="ARBA00033986"/>
    </source>
</evidence>
<keyword evidence="7" id="KW-0285">Flavoprotein</keyword>